<dbReference type="GO" id="GO:0000776">
    <property type="term" value="C:kinetochore"/>
    <property type="evidence" value="ECO:0007669"/>
    <property type="project" value="UniProtKB-KW"/>
</dbReference>
<reference evidence="23 24" key="1">
    <citation type="journal article" date="2023" name="bioRxiv">
        <title>Conserved and derived expression patterns and positive selection on dental genes reveal complex evolutionary context of ever-growing rodent molars.</title>
        <authorList>
            <person name="Calamari Z.T."/>
            <person name="Song A."/>
            <person name="Cohen E."/>
            <person name="Akter M."/>
            <person name="Roy R.D."/>
            <person name="Hallikas O."/>
            <person name="Christensen M.M."/>
            <person name="Li P."/>
            <person name="Marangoni P."/>
            <person name="Jernvall J."/>
            <person name="Klein O.D."/>
        </authorList>
    </citation>
    <scope>NUCLEOTIDE SEQUENCE [LARGE SCALE GENOMIC DNA]</scope>
    <source>
        <strain evidence="23">V071</strain>
    </source>
</reference>
<keyword evidence="18" id="KW-0131">Cell cycle</keyword>
<keyword evidence="11" id="KW-0493">Microtubule</keyword>
<dbReference type="GO" id="GO:0030659">
    <property type="term" value="C:cytoplasmic vesicle membrane"/>
    <property type="evidence" value="ECO:0007669"/>
    <property type="project" value="UniProtKB-SubCell"/>
</dbReference>
<dbReference type="InterPro" id="IPR033494">
    <property type="entry name" value="NUDE"/>
</dbReference>
<evidence type="ECO:0000313" key="24">
    <source>
        <dbReference type="Proteomes" id="UP001488838"/>
    </source>
</evidence>
<evidence type="ECO:0000256" key="4">
    <source>
        <dbReference type="ARBA" id="ARBA00004626"/>
    </source>
</evidence>
<dbReference type="GO" id="GO:0005874">
    <property type="term" value="C:microtubule"/>
    <property type="evidence" value="ECO:0007669"/>
    <property type="project" value="UniProtKB-KW"/>
</dbReference>
<dbReference type="GO" id="GO:0000132">
    <property type="term" value="P:establishment of mitotic spindle orientation"/>
    <property type="evidence" value="ECO:0007669"/>
    <property type="project" value="TreeGrafter"/>
</dbReference>
<evidence type="ECO:0000256" key="5">
    <source>
        <dbReference type="ARBA" id="ARBA00004629"/>
    </source>
</evidence>
<dbReference type="GO" id="GO:0007020">
    <property type="term" value="P:microtubule nucleation"/>
    <property type="evidence" value="ECO:0007669"/>
    <property type="project" value="TreeGrafter"/>
</dbReference>
<evidence type="ECO:0000256" key="15">
    <source>
        <dbReference type="ARBA" id="ARBA00023054"/>
    </source>
</evidence>
<feature type="coiled-coil region" evidence="21">
    <location>
        <begin position="28"/>
        <end position="55"/>
    </location>
</feature>
<name>A0AAW0I2D0_MYOGA</name>
<dbReference type="GO" id="GO:0005871">
    <property type="term" value="C:kinesin complex"/>
    <property type="evidence" value="ECO:0007669"/>
    <property type="project" value="TreeGrafter"/>
</dbReference>
<keyword evidence="8" id="KW-0963">Cytoplasm</keyword>
<evidence type="ECO:0000256" key="17">
    <source>
        <dbReference type="ARBA" id="ARBA00023212"/>
    </source>
</evidence>
<evidence type="ECO:0000256" key="16">
    <source>
        <dbReference type="ARBA" id="ARBA00023136"/>
    </source>
</evidence>
<keyword evidence="15 21" id="KW-0175">Coiled coil</keyword>
<dbReference type="GO" id="GO:0008017">
    <property type="term" value="F:microtubule binding"/>
    <property type="evidence" value="ECO:0007669"/>
    <property type="project" value="InterPro"/>
</dbReference>
<dbReference type="GO" id="GO:0016477">
    <property type="term" value="P:cell migration"/>
    <property type="evidence" value="ECO:0007669"/>
    <property type="project" value="TreeGrafter"/>
</dbReference>
<comment type="caution">
    <text evidence="23">The sequence shown here is derived from an EMBL/GenBank/DDBJ whole genome shotgun (WGS) entry which is preliminary data.</text>
</comment>
<dbReference type="GO" id="GO:0047496">
    <property type="term" value="P:vesicle transport along microtubule"/>
    <property type="evidence" value="ECO:0007669"/>
    <property type="project" value="TreeGrafter"/>
</dbReference>
<dbReference type="InterPro" id="IPR006964">
    <property type="entry name" value="NUDE_dom"/>
</dbReference>
<keyword evidence="24" id="KW-1185">Reference proteome</keyword>
<evidence type="ECO:0000256" key="6">
    <source>
        <dbReference type="ARBA" id="ARBA00007429"/>
    </source>
</evidence>
<dbReference type="GO" id="GO:0032154">
    <property type="term" value="C:cleavage furrow"/>
    <property type="evidence" value="ECO:0007669"/>
    <property type="project" value="UniProtKB-SubCell"/>
</dbReference>
<accession>A0AAW0I2D0</accession>
<evidence type="ECO:0000256" key="19">
    <source>
        <dbReference type="ARBA" id="ARBA00023328"/>
    </source>
</evidence>
<protein>
    <recommendedName>
        <fullName evidence="22">NUDE domain-containing protein</fullName>
    </recommendedName>
</protein>
<evidence type="ECO:0000256" key="8">
    <source>
        <dbReference type="ARBA" id="ARBA00022490"/>
    </source>
</evidence>
<feature type="domain" description="NUDE" evidence="22">
    <location>
        <begin position="35"/>
        <end position="178"/>
    </location>
</feature>
<evidence type="ECO:0000256" key="2">
    <source>
        <dbReference type="ARBA" id="ARBA00004186"/>
    </source>
</evidence>
<evidence type="ECO:0000256" key="21">
    <source>
        <dbReference type="SAM" id="Coils"/>
    </source>
</evidence>
<dbReference type="Proteomes" id="UP001488838">
    <property type="component" value="Unassembled WGS sequence"/>
</dbReference>
<dbReference type="GO" id="GO:0005813">
    <property type="term" value="C:centrosome"/>
    <property type="evidence" value="ECO:0007669"/>
    <property type="project" value="UniProtKB-SubCell"/>
</dbReference>
<keyword evidence="14" id="KW-0524">Neurogenesis</keyword>
<dbReference type="GO" id="GO:0051301">
    <property type="term" value="P:cell division"/>
    <property type="evidence" value="ECO:0007669"/>
    <property type="project" value="UniProtKB-KW"/>
</dbReference>
<sequence>MEMETVEETFEMQHLVSNWQISILEDDLALTKAALNQAIKRNAFLESELEEINLLESVQRMKDKARYLWQELVVQQTQDKPQTPMPGSGKTERADTAMLVTGSVPSSPIVHRGPSHGLNTLGTFRRDLDSFNSGTLLTPEPQTSALSIVGVLLWKVGALESKLASCRNKSASLSVRNQKQRWC</sequence>
<dbReference type="GO" id="GO:0007100">
    <property type="term" value="P:mitotic centrosome separation"/>
    <property type="evidence" value="ECO:0007669"/>
    <property type="project" value="TreeGrafter"/>
</dbReference>
<evidence type="ECO:0000256" key="12">
    <source>
        <dbReference type="ARBA" id="ARBA00022776"/>
    </source>
</evidence>
<dbReference type="GO" id="GO:0005819">
    <property type="term" value="C:spindle"/>
    <property type="evidence" value="ECO:0007669"/>
    <property type="project" value="UniProtKB-SubCell"/>
</dbReference>
<gene>
    <name evidence="23" type="ORF">U0070_014935</name>
</gene>
<keyword evidence="10" id="KW-0132">Cell division</keyword>
<dbReference type="AlphaFoldDB" id="A0AAW0I2D0"/>
<evidence type="ECO:0000256" key="3">
    <source>
        <dbReference type="ARBA" id="ARBA00004300"/>
    </source>
</evidence>
<evidence type="ECO:0000259" key="22">
    <source>
        <dbReference type="Pfam" id="PF04880"/>
    </source>
</evidence>
<evidence type="ECO:0000256" key="18">
    <source>
        <dbReference type="ARBA" id="ARBA00023306"/>
    </source>
</evidence>
<keyword evidence="20" id="KW-0968">Cytoplasmic vesicle</keyword>
<keyword evidence="19" id="KW-0137">Centromere</keyword>
<dbReference type="PANTHER" id="PTHR10921:SF2">
    <property type="entry name" value="NUCLEAR DISTRIBUTION PROTEIN NUDE HOMOLOG 1"/>
    <property type="match status" value="1"/>
</dbReference>
<evidence type="ECO:0000256" key="7">
    <source>
        <dbReference type="ARBA" id="ARBA00022454"/>
    </source>
</evidence>
<keyword evidence="17" id="KW-0206">Cytoskeleton</keyword>
<dbReference type="GO" id="GO:0051642">
    <property type="term" value="P:centrosome localization"/>
    <property type="evidence" value="ECO:0007669"/>
    <property type="project" value="TreeGrafter"/>
</dbReference>
<dbReference type="GO" id="GO:0007059">
    <property type="term" value="P:chromosome segregation"/>
    <property type="evidence" value="ECO:0007669"/>
    <property type="project" value="TreeGrafter"/>
</dbReference>
<dbReference type="EMBL" id="JBBHLL010000238">
    <property type="protein sequence ID" value="KAK7808479.1"/>
    <property type="molecule type" value="Genomic_DNA"/>
</dbReference>
<dbReference type="GO" id="GO:0007399">
    <property type="term" value="P:nervous system development"/>
    <property type="evidence" value="ECO:0007669"/>
    <property type="project" value="UniProtKB-KW"/>
</dbReference>
<keyword evidence="7" id="KW-0158">Chromosome</keyword>
<keyword evidence="12" id="KW-0498">Mitosis</keyword>
<evidence type="ECO:0000256" key="1">
    <source>
        <dbReference type="ARBA" id="ARBA00004156"/>
    </source>
</evidence>
<keyword evidence="9" id="KW-0597">Phosphoprotein</keyword>
<dbReference type="Pfam" id="PF04880">
    <property type="entry name" value="NUDE_C"/>
    <property type="match status" value="1"/>
</dbReference>
<proteinExistence type="inferred from homology"/>
<evidence type="ECO:0000256" key="11">
    <source>
        <dbReference type="ARBA" id="ARBA00022701"/>
    </source>
</evidence>
<keyword evidence="13" id="KW-0995">Kinetochore</keyword>
<organism evidence="23 24">
    <name type="scientific">Myodes glareolus</name>
    <name type="common">Bank vole</name>
    <name type="synonym">Clethrionomys glareolus</name>
    <dbReference type="NCBI Taxonomy" id="447135"/>
    <lineage>
        <taxon>Eukaryota</taxon>
        <taxon>Metazoa</taxon>
        <taxon>Chordata</taxon>
        <taxon>Craniata</taxon>
        <taxon>Vertebrata</taxon>
        <taxon>Euteleostomi</taxon>
        <taxon>Mammalia</taxon>
        <taxon>Eutheria</taxon>
        <taxon>Euarchontoglires</taxon>
        <taxon>Glires</taxon>
        <taxon>Rodentia</taxon>
        <taxon>Myomorpha</taxon>
        <taxon>Muroidea</taxon>
        <taxon>Cricetidae</taxon>
        <taxon>Arvicolinae</taxon>
        <taxon>Myodes</taxon>
    </lineage>
</organism>
<comment type="subcellular location">
    <subcellularLocation>
        <location evidence="5">Chromosome</location>
        <location evidence="5">Centromere</location>
        <location evidence="5">Kinetochore</location>
    </subcellularLocation>
    <subcellularLocation>
        <location evidence="4">Cleavage furrow</location>
    </subcellularLocation>
    <subcellularLocation>
        <location evidence="3">Cytoplasm</location>
        <location evidence="3">Cytoskeleton</location>
        <location evidence="3">Microtubule organizing center</location>
        <location evidence="3">Centrosome</location>
    </subcellularLocation>
    <subcellularLocation>
        <location evidence="2">Cytoplasm</location>
        <location evidence="2">Cytoskeleton</location>
        <location evidence="2">Spindle</location>
    </subcellularLocation>
    <subcellularLocation>
        <location evidence="1">Cytoplasmic vesicle membrane</location>
    </subcellularLocation>
</comment>
<evidence type="ECO:0000313" key="23">
    <source>
        <dbReference type="EMBL" id="KAK7808479.1"/>
    </source>
</evidence>
<dbReference type="PANTHER" id="PTHR10921">
    <property type="entry name" value="NUCLEAR DISTRIBUTION PROTEIN NUDE HOMOLOG 1"/>
    <property type="match status" value="1"/>
</dbReference>
<evidence type="ECO:0000256" key="9">
    <source>
        <dbReference type="ARBA" id="ARBA00022553"/>
    </source>
</evidence>
<evidence type="ECO:0000256" key="14">
    <source>
        <dbReference type="ARBA" id="ARBA00022902"/>
    </source>
</evidence>
<comment type="similarity">
    <text evidence="6">Belongs to the nudE family.</text>
</comment>
<evidence type="ECO:0000256" key="10">
    <source>
        <dbReference type="ARBA" id="ARBA00022618"/>
    </source>
</evidence>
<evidence type="ECO:0000256" key="20">
    <source>
        <dbReference type="ARBA" id="ARBA00023329"/>
    </source>
</evidence>
<evidence type="ECO:0000256" key="13">
    <source>
        <dbReference type="ARBA" id="ARBA00022838"/>
    </source>
</evidence>
<keyword evidence="16" id="KW-0472">Membrane</keyword>